<evidence type="ECO:0000256" key="3">
    <source>
        <dbReference type="ARBA" id="ARBA00022452"/>
    </source>
</evidence>
<keyword evidence="10 12" id="KW-0472">Membrane</keyword>
<evidence type="ECO:0000256" key="11">
    <source>
        <dbReference type="ARBA" id="ARBA00023237"/>
    </source>
</evidence>
<dbReference type="InterPro" id="IPR000531">
    <property type="entry name" value="Beta-barrel_TonB"/>
</dbReference>
<keyword evidence="9 12" id="KW-0798">TonB box</keyword>
<feature type="signal peptide" evidence="13">
    <location>
        <begin position="1"/>
        <end position="20"/>
    </location>
</feature>
<dbReference type="GO" id="GO:0009279">
    <property type="term" value="C:cell outer membrane"/>
    <property type="evidence" value="ECO:0007669"/>
    <property type="project" value="UniProtKB-SubCell"/>
</dbReference>
<keyword evidence="5" id="KW-0812">Transmembrane</keyword>
<dbReference type="SUPFAM" id="SSF56935">
    <property type="entry name" value="Porins"/>
    <property type="match status" value="1"/>
</dbReference>
<evidence type="ECO:0000256" key="4">
    <source>
        <dbReference type="ARBA" id="ARBA00022496"/>
    </source>
</evidence>
<evidence type="ECO:0000256" key="13">
    <source>
        <dbReference type="SAM" id="SignalP"/>
    </source>
</evidence>
<dbReference type="InterPro" id="IPR036942">
    <property type="entry name" value="Beta-barrel_TonB_sf"/>
</dbReference>
<dbReference type="InterPro" id="IPR037066">
    <property type="entry name" value="Plug_dom_sf"/>
</dbReference>
<dbReference type="InterPro" id="IPR039426">
    <property type="entry name" value="TonB-dep_rcpt-like"/>
</dbReference>
<evidence type="ECO:0000259" key="15">
    <source>
        <dbReference type="Pfam" id="PF07715"/>
    </source>
</evidence>
<keyword evidence="11" id="KW-0998">Cell outer membrane</keyword>
<evidence type="ECO:0000256" key="1">
    <source>
        <dbReference type="ARBA" id="ARBA00004571"/>
    </source>
</evidence>
<keyword evidence="3" id="KW-1134">Transmembrane beta strand</keyword>
<dbReference type="PANTHER" id="PTHR32552">
    <property type="entry name" value="FERRICHROME IRON RECEPTOR-RELATED"/>
    <property type="match status" value="1"/>
</dbReference>
<keyword evidence="4" id="KW-0410">Iron transport</keyword>
<feature type="chain" id="PRO_5030594272" evidence="13">
    <location>
        <begin position="21"/>
        <end position="669"/>
    </location>
</feature>
<evidence type="ECO:0000256" key="12">
    <source>
        <dbReference type="RuleBase" id="RU003357"/>
    </source>
</evidence>
<evidence type="ECO:0000256" key="10">
    <source>
        <dbReference type="ARBA" id="ARBA00023136"/>
    </source>
</evidence>
<dbReference type="Proteomes" id="UP000585050">
    <property type="component" value="Unassembled WGS sequence"/>
</dbReference>
<dbReference type="RefSeq" id="WP_168880907.1">
    <property type="nucleotide sequence ID" value="NZ_JABAIL010000001.1"/>
</dbReference>
<keyword evidence="17" id="KW-1185">Reference proteome</keyword>
<accession>A0A7X8XUB6</accession>
<proteinExistence type="inferred from homology"/>
<keyword evidence="6 13" id="KW-0732">Signal</keyword>
<evidence type="ECO:0000256" key="7">
    <source>
        <dbReference type="ARBA" id="ARBA00023004"/>
    </source>
</evidence>
<evidence type="ECO:0000256" key="5">
    <source>
        <dbReference type="ARBA" id="ARBA00022692"/>
    </source>
</evidence>
<keyword evidence="8" id="KW-0406">Ion transport</keyword>
<evidence type="ECO:0000256" key="8">
    <source>
        <dbReference type="ARBA" id="ARBA00023065"/>
    </source>
</evidence>
<dbReference type="Pfam" id="PF00593">
    <property type="entry name" value="TonB_dep_Rec_b-barrel"/>
    <property type="match status" value="1"/>
</dbReference>
<dbReference type="Gene3D" id="2.170.130.10">
    <property type="entry name" value="TonB-dependent receptor, plug domain"/>
    <property type="match status" value="1"/>
</dbReference>
<reference evidence="16 17" key="1">
    <citation type="submission" date="2020-04" db="EMBL/GenBank/DDBJ databases">
        <title>Flammeovirga sp. SR4, a novel species isolated from seawater.</title>
        <authorList>
            <person name="Wang X."/>
        </authorList>
    </citation>
    <scope>NUCLEOTIDE SEQUENCE [LARGE SCALE GENOMIC DNA]</scope>
    <source>
        <strain evidence="16 17">SR4</strain>
    </source>
</reference>
<evidence type="ECO:0000259" key="14">
    <source>
        <dbReference type="Pfam" id="PF00593"/>
    </source>
</evidence>
<evidence type="ECO:0000256" key="9">
    <source>
        <dbReference type="ARBA" id="ARBA00023077"/>
    </source>
</evidence>
<evidence type="ECO:0000313" key="17">
    <source>
        <dbReference type="Proteomes" id="UP000585050"/>
    </source>
</evidence>
<dbReference type="EMBL" id="JABAIL010000001">
    <property type="protein sequence ID" value="NLR90198.1"/>
    <property type="molecule type" value="Genomic_DNA"/>
</dbReference>
<evidence type="ECO:0000256" key="6">
    <source>
        <dbReference type="ARBA" id="ARBA00022729"/>
    </source>
</evidence>
<dbReference type="PANTHER" id="PTHR32552:SF68">
    <property type="entry name" value="FERRICHROME OUTER MEMBRANE TRANSPORTER_PHAGE RECEPTOR"/>
    <property type="match status" value="1"/>
</dbReference>
<keyword evidence="7" id="KW-0408">Iron</keyword>
<organism evidence="16 17">
    <name type="scientific">Flammeovirga agarivorans</name>
    <dbReference type="NCBI Taxonomy" id="2726742"/>
    <lineage>
        <taxon>Bacteria</taxon>
        <taxon>Pseudomonadati</taxon>
        <taxon>Bacteroidota</taxon>
        <taxon>Cytophagia</taxon>
        <taxon>Cytophagales</taxon>
        <taxon>Flammeovirgaceae</taxon>
        <taxon>Flammeovirga</taxon>
    </lineage>
</organism>
<protein>
    <submittedName>
        <fullName evidence="16">TonB-dependent receptor</fullName>
    </submittedName>
</protein>
<dbReference type="GO" id="GO:0015344">
    <property type="term" value="F:siderophore uptake transmembrane transporter activity"/>
    <property type="evidence" value="ECO:0007669"/>
    <property type="project" value="TreeGrafter"/>
</dbReference>
<sequence>MKKYLLFLSISILSSVNVFSQKSMFDEDSITNLDEVIISSSFLATKYTPVAYEDLLVEDISFKNIGQEPSFLLSESPSMTVYSDAGGYQGYSYFRLRGIDQSRINFTLDGVPLNEPEDQGFYFANFGDFLNSVSSMQIQRGVGTTQNGTASYGGSIQFASVNLYDSTYAKLEGGYGSFNSYRIAGEYNSGVKNDKAIYVRASHLASDNYKYNADNNSVSGFVSAGLFKEKYDLRFTTFAGNQKNGLAWAGVSQELIDEDPRTNANVNERDNFTQTFSSLSNKWSISDQSTLNTSVFYSYVDGNYDYNWLGYDTTPDTLDNYAFTSNFVGFYSNYQYETDHLKWTTGVLMDWYARDHVGTNTYDPSLFYKNTGYKNEISAFTKAMYQLGNFYFFVDLQYRYASFDYEGDVSFEKLEWNFFNPKGGVTYKIDSSWDVYYNIGKTGREPTRNDMFGGWDNLLADSTGAPQIGGTDPEYVVDQEFGVRVSKQNWNANLNGFYMSFDNEYILDGQLGPNGLPLTSNVESSIRTGVELEVTYHLNEHWKLKNSTSYNYSQVKDQGVEFSQILTPNWIVNQDILYMIHRFEIGATLRYQSESYIDNANENIIDGYFLLNARASYILNDHIQISVIGNNLTNSFYYNYGYVDVWDNNTNKYLVTAPINFYGNLTVTF</sequence>
<keyword evidence="2" id="KW-0813">Transport</keyword>
<evidence type="ECO:0000256" key="2">
    <source>
        <dbReference type="ARBA" id="ARBA00022448"/>
    </source>
</evidence>
<dbReference type="Pfam" id="PF07715">
    <property type="entry name" value="Plug"/>
    <property type="match status" value="1"/>
</dbReference>
<dbReference type="Gene3D" id="2.40.170.20">
    <property type="entry name" value="TonB-dependent receptor, beta-barrel domain"/>
    <property type="match status" value="1"/>
</dbReference>
<dbReference type="AlphaFoldDB" id="A0A7X8XUB6"/>
<keyword evidence="16" id="KW-0675">Receptor</keyword>
<name>A0A7X8XUB6_9BACT</name>
<comment type="similarity">
    <text evidence="12">Belongs to the TonB-dependent receptor family.</text>
</comment>
<comment type="subcellular location">
    <subcellularLocation>
        <location evidence="1">Cell outer membrane</location>
        <topology evidence="1">Multi-pass membrane protein</topology>
    </subcellularLocation>
</comment>
<comment type="caution">
    <text evidence="16">The sequence shown here is derived from an EMBL/GenBank/DDBJ whole genome shotgun (WGS) entry which is preliminary data.</text>
</comment>
<feature type="domain" description="TonB-dependent receptor plug" evidence="15">
    <location>
        <begin position="71"/>
        <end position="154"/>
    </location>
</feature>
<feature type="domain" description="TonB-dependent receptor-like beta-barrel" evidence="14">
    <location>
        <begin position="231"/>
        <end position="632"/>
    </location>
</feature>
<evidence type="ECO:0000313" key="16">
    <source>
        <dbReference type="EMBL" id="NLR90198.1"/>
    </source>
</evidence>
<gene>
    <name evidence="16" type="ORF">HGP29_03225</name>
</gene>
<dbReference type="InterPro" id="IPR012910">
    <property type="entry name" value="Plug_dom"/>
</dbReference>